<dbReference type="PANTHER" id="PTHR30329">
    <property type="entry name" value="STATOR ELEMENT OF FLAGELLAR MOTOR COMPLEX"/>
    <property type="match status" value="1"/>
</dbReference>
<evidence type="ECO:0000256" key="1">
    <source>
        <dbReference type="ARBA" id="ARBA00004442"/>
    </source>
</evidence>
<dbReference type="InterPro" id="IPR006664">
    <property type="entry name" value="OMP_bac"/>
</dbReference>
<dbReference type="PROSITE" id="PS51123">
    <property type="entry name" value="OMPA_2"/>
    <property type="match status" value="1"/>
</dbReference>
<dbReference type="InterPro" id="IPR036737">
    <property type="entry name" value="OmpA-like_sf"/>
</dbReference>
<organism evidence="7 8">
    <name type="scientific">Sulfuriferula nivalis</name>
    <dbReference type="NCBI Taxonomy" id="2675298"/>
    <lineage>
        <taxon>Bacteria</taxon>
        <taxon>Pseudomonadati</taxon>
        <taxon>Pseudomonadota</taxon>
        <taxon>Betaproteobacteria</taxon>
        <taxon>Nitrosomonadales</taxon>
        <taxon>Sulfuricellaceae</taxon>
        <taxon>Sulfuriferula</taxon>
    </lineage>
</organism>
<accession>A0A809RKW5</accession>
<dbReference type="PANTHER" id="PTHR30329:SF21">
    <property type="entry name" value="LIPOPROTEIN YIAD-RELATED"/>
    <property type="match status" value="1"/>
</dbReference>
<dbReference type="InterPro" id="IPR006665">
    <property type="entry name" value="OmpA-like"/>
</dbReference>
<dbReference type="GO" id="GO:0009279">
    <property type="term" value="C:cell outer membrane"/>
    <property type="evidence" value="ECO:0007669"/>
    <property type="project" value="UniProtKB-SubCell"/>
</dbReference>
<feature type="domain" description="OmpA-like" evidence="6">
    <location>
        <begin position="99"/>
        <end position="216"/>
    </location>
</feature>
<feature type="chain" id="PRO_5032368333" evidence="5">
    <location>
        <begin position="20"/>
        <end position="217"/>
    </location>
</feature>
<gene>
    <name evidence="7" type="primary">yiaD</name>
    <name evidence="7" type="ORF">SFSGTM_29140</name>
</gene>
<dbReference type="Gene3D" id="3.30.1330.60">
    <property type="entry name" value="OmpA-like domain"/>
    <property type="match status" value="1"/>
</dbReference>
<dbReference type="Pfam" id="PF00691">
    <property type="entry name" value="OmpA"/>
    <property type="match status" value="1"/>
</dbReference>
<keyword evidence="3" id="KW-0998">Cell outer membrane</keyword>
<evidence type="ECO:0000256" key="3">
    <source>
        <dbReference type="ARBA" id="ARBA00023237"/>
    </source>
</evidence>
<proteinExistence type="predicted"/>
<protein>
    <submittedName>
        <fullName evidence="7">OmpA family lipoprotein</fullName>
    </submittedName>
</protein>
<evidence type="ECO:0000256" key="2">
    <source>
        <dbReference type="ARBA" id="ARBA00023136"/>
    </source>
</evidence>
<evidence type="ECO:0000313" key="7">
    <source>
        <dbReference type="EMBL" id="BBP02206.1"/>
    </source>
</evidence>
<dbReference type="InterPro" id="IPR050330">
    <property type="entry name" value="Bact_OuterMem_StrucFunc"/>
</dbReference>
<dbReference type="SUPFAM" id="SSF103088">
    <property type="entry name" value="OmpA-like"/>
    <property type="match status" value="1"/>
</dbReference>
<sequence>MRKLIISTLALSVALTGCADMSATQRGTATGAGIGAGLGAIIGATTAGGGGGRAATGAAIGGIAGAVAGNIWSNKMEQQKQQMEQATQGTGVQVSQTADNRLKLDIPSDISFDTNRADIRPNFRVILDKFATSLIENPSTRITIIGHTDNTGNDAINNPLSLARASHTRDYLTARGVAVARFNVDGRGSHEPITTNDTSAGRAQNRRVEIFVAEPQQ</sequence>
<dbReference type="Proteomes" id="UP000463939">
    <property type="component" value="Chromosome"/>
</dbReference>
<reference evidence="8" key="1">
    <citation type="submission" date="2019-11" db="EMBL/GenBank/DDBJ databases">
        <title>Isolation and characterization of a novel species in the genus Sulfuriferula.</title>
        <authorList>
            <person name="Mochizuki J."/>
            <person name="Kojima H."/>
            <person name="Fukui M."/>
        </authorList>
    </citation>
    <scope>NUCLEOTIDE SEQUENCE [LARGE SCALE GENOMIC DNA]</scope>
    <source>
        <strain evidence="8">SGTM</strain>
    </source>
</reference>
<dbReference type="AlphaFoldDB" id="A0A809RKW5"/>
<keyword evidence="7" id="KW-0449">Lipoprotein</keyword>
<dbReference type="PRINTS" id="PR01021">
    <property type="entry name" value="OMPADOMAIN"/>
</dbReference>
<evidence type="ECO:0000256" key="5">
    <source>
        <dbReference type="SAM" id="SignalP"/>
    </source>
</evidence>
<dbReference type="EMBL" id="AP021881">
    <property type="protein sequence ID" value="BBP02206.1"/>
    <property type="molecule type" value="Genomic_DNA"/>
</dbReference>
<dbReference type="PROSITE" id="PS51257">
    <property type="entry name" value="PROKAR_LIPOPROTEIN"/>
    <property type="match status" value="1"/>
</dbReference>
<evidence type="ECO:0000259" key="6">
    <source>
        <dbReference type="PROSITE" id="PS51123"/>
    </source>
</evidence>
<keyword evidence="2 4" id="KW-0472">Membrane</keyword>
<evidence type="ECO:0000256" key="4">
    <source>
        <dbReference type="PROSITE-ProRule" id="PRU00473"/>
    </source>
</evidence>
<feature type="signal peptide" evidence="5">
    <location>
        <begin position="1"/>
        <end position="19"/>
    </location>
</feature>
<evidence type="ECO:0000313" key="8">
    <source>
        <dbReference type="Proteomes" id="UP000463939"/>
    </source>
</evidence>
<dbReference type="CDD" id="cd07185">
    <property type="entry name" value="OmpA_C-like"/>
    <property type="match status" value="1"/>
</dbReference>
<name>A0A809RKW5_9PROT</name>
<keyword evidence="5" id="KW-0732">Signal</keyword>
<comment type="subcellular location">
    <subcellularLocation>
        <location evidence="1">Cell outer membrane</location>
    </subcellularLocation>
</comment>
<dbReference type="KEGG" id="sniv:SFSGTM_29140"/>
<keyword evidence="8" id="KW-1185">Reference proteome</keyword>